<reference evidence="1 2" key="1">
    <citation type="journal article" date="2019" name="Sci. Rep.">
        <title>Orb-weaving spider Araneus ventricosus genome elucidates the spidroin gene catalogue.</title>
        <authorList>
            <person name="Kono N."/>
            <person name="Nakamura H."/>
            <person name="Ohtoshi R."/>
            <person name="Moran D.A.P."/>
            <person name="Shinohara A."/>
            <person name="Yoshida Y."/>
            <person name="Fujiwara M."/>
            <person name="Mori M."/>
            <person name="Tomita M."/>
            <person name="Arakawa K."/>
        </authorList>
    </citation>
    <scope>NUCLEOTIDE SEQUENCE [LARGE SCALE GENOMIC DNA]</scope>
</reference>
<accession>A0A4Y2C3Z8</accession>
<proteinExistence type="predicted"/>
<name>A0A4Y2C3Z8_ARAVE</name>
<dbReference type="InterPro" id="IPR036397">
    <property type="entry name" value="RNaseH_sf"/>
</dbReference>
<comment type="caution">
    <text evidence="1">The sequence shown here is derived from an EMBL/GenBank/DDBJ whole genome shotgun (WGS) entry which is preliminary data.</text>
</comment>
<dbReference type="OrthoDB" id="6471071at2759"/>
<keyword evidence="2" id="KW-1185">Reference proteome</keyword>
<sequence length="173" mass="19800">MTRNIHSPSLKDRLVAPMLSRWQACSGTVQNGGNAGEEEFLCIGICEVFFCYERSVCIPALEHNCPQISQQRNATSLDRAPGLDDVLLLPLPVRSPDLTPCDFYLWGYVIDKVYVPPMPTTLQTLQERIIAALTDIDVNMLLNIWTELDYRWDVCRVSKDARIEHLWYAPETW</sequence>
<organism evidence="1 2">
    <name type="scientific">Araneus ventricosus</name>
    <name type="common">Orbweaver spider</name>
    <name type="synonym">Epeira ventricosa</name>
    <dbReference type="NCBI Taxonomy" id="182803"/>
    <lineage>
        <taxon>Eukaryota</taxon>
        <taxon>Metazoa</taxon>
        <taxon>Ecdysozoa</taxon>
        <taxon>Arthropoda</taxon>
        <taxon>Chelicerata</taxon>
        <taxon>Arachnida</taxon>
        <taxon>Araneae</taxon>
        <taxon>Araneomorphae</taxon>
        <taxon>Entelegynae</taxon>
        <taxon>Araneoidea</taxon>
        <taxon>Araneidae</taxon>
        <taxon>Araneus</taxon>
    </lineage>
</organism>
<dbReference type="Proteomes" id="UP000499080">
    <property type="component" value="Unassembled WGS sequence"/>
</dbReference>
<gene>
    <name evidence="1" type="ORF">AVEN_140668_1</name>
</gene>
<evidence type="ECO:0000313" key="1">
    <source>
        <dbReference type="EMBL" id="GBL99200.1"/>
    </source>
</evidence>
<dbReference type="GO" id="GO:0003676">
    <property type="term" value="F:nucleic acid binding"/>
    <property type="evidence" value="ECO:0007669"/>
    <property type="project" value="InterPro"/>
</dbReference>
<dbReference type="AlphaFoldDB" id="A0A4Y2C3Z8"/>
<evidence type="ECO:0000313" key="2">
    <source>
        <dbReference type="Proteomes" id="UP000499080"/>
    </source>
</evidence>
<protein>
    <submittedName>
        <fullName evidence="1">Uncharacterized protein</fullName>
    </submittedName>
</protein>
<dbReference type="Gene3D" id="3.30.420.10">
    <property type="entry name" value="Ribonuclease H-like superfamily/Ribonuclease H"/>
    <property type="match status" value="1"/>
</dbReference>
<dbReference type="PANTHER" id="PTHR47326:SF1">
    <property type="entry name" value="HTH PSQ-TYPE DOMAIN-CONTAINING PROTEIN"/>
    <property type="match status" value="1"/>
</dbReference>
<dbReference type="EMBL" id="BGPR01000146">
    <property type="protein sequence ID" value="GBL99200.1"/>
    <property type="molecule type" value="Genomic_DNA"/>
</dbReference>
<dbReference type="PANTHER" id="PTHR47326">
    <property type="entry name" value="TRANSPOSABLE ELEMENT TC3 TRANSPOSASE-LIKE PROTEIN"/>
    <property type="match status" value="1"/>
</dbReference>